<sequence length="342" mass="38461">MNISLPEFKITVLDQLLAFLWRQWSALGVAGQDAPEERCVIDPEPLLLLSLTVCRYDARLFDEILDWLSVNSGFMNAQRLKNLLQQFDFNCTAELSAVAELLGKKSGTALKWKTLSSHPPLATPEPLFCFKDGKPLPLSSEKAPEFSSHGLLRGPLKLRGYSTPFPAQGTATLLLRLRALLGVNSRCELLCLLGASNEIHPADIARQTGYFARTTQNALAEMLRSGVVEMRTSNREKMYWLKPGLLDNLLRPDGTPTPWVNWSPLFRALEILWLGLIAPKRQKLDPLLLASELRRLTSAMRPLLGEAGWGMHLQNEKAYRGEEYSVVFMQDIKALLERLNHN</sequence>
<evidence type="ECO:0008006" key="3">
    <source>
        <dbReference type="Google" id="ProtNLM"/>
    </source>
</evidence>
<accession>A0ABM9DAG5</accession>
<evidence type="ECO:0000313" key="1">
    <source>
        <dbReference type="EMBL" id="CAH2032188.1"/>
    </source>
</evidence>
<evidence type="ECO:0000313" key="2">
    <source>
        <dbReference type="Proteomes" id="UP001295463"/>
    </source>
</evidence>
<name>A0ABM9DAG5_9BACT</name>
<dbReference type="SUPFAM" id="SSF46785">
    <property type="entry name" value="Winged helix' DNA-binding domain"/>
    <property type="match status" value="1"/>
</dbReference>
<dbReference type="RefSeq" id="WP_305732962.1">
    <property type="nucleotide sequence ID" value="NZ_OW150024.1"/>
</dbReference>
<dbReference type="Proteomes" id="UP001295463">
    <property type="component" value="Chromosome"/>
</dbReference>
<reference evidence="1 2" key="1">
    <citation type="submission" date="2022-03" db="EMBL/GenBank/DDBJ databases">
        <authorList>
            <person name="Koch H."/>
        </authorList>
    </citation>
    <scope>NUCLEOTIDE SEQUENCE [LARGE SCALE GENOMIC DNA]</scope>
    <source>
        <strain evidence="1 2">G1</strain>
    </source>
</reference>
<dbReference type="InterPro" id="IPR036390">
    <property type="entry name" value="WH_DNA-bd_sf"/>
</dbReference>
<keyword evidence="2" id="KW-1185">Reference proteome</keyword>
<gene>
    <name evidence="1" type="ORF">GEAMG1_2352</name>
</gene>
<protein>
    <recommendedName>
        <fullName evidence="3">HTH arsR-type domain-containing protein</fullName>
    </recommendedName>
</protein>
<organism evidence="1 2">
    <name type="scientific">Trichlorobacter ammonificans</name>
    <dbReference type="NCBI Taxonomy" id="2916410"/>
    <lineage>
        <taxon>Bacteria</taxon>
        <taxon>Pseudomonadati</taxon>
        <taxon>Thermodesulfobacteriota</taxon>
        <taxon>Desulfuromonadia</taxon>
        <taxon>Geobacterales</taxon>
        <taxon>Geobacteraceae</taxon>
        <taxon>Trichlorobacter</taxon>
    </lineage>
</organism>
<dbReference type="Gene3D" id="1.10.10.10">
    <property type="entry name" value="Winged helix-like DNA-binding domain superfamily/Winged helix DNA-binding domain"/>
    <property type="match status" value="1"/>
</dbReference>
<proteinExistence type="predicted"/>
<dbReference type="EMBL" id="OW150024">
    <property type="protein sequence ID" value="CAH2032188.1"/>
    <property type="molecule type" value="Genomic_DNA"/>
</dbReference>
<dbReference type="InterPro" id="IPR036388">
    <property type="entry name" value="WH-like_DNA-bd_sf"/>
</dbReference>